<feature type="compositionally biased region" description="Acidic residues" evidence="3">
    <location>
        <begin position="547"/>
        <end position="556"/>
    </location>
</feature>
<dbReference type="Pfam" id="PF00012">
    <property type="entry name" value="HSP70"/>
    <property type="match status" value="2"/>
</dbReference>
<dbReference type="PANTHER" id="PTHR45639:SF32">
    <property type="entry name" value="HEAT SHOCK PROTEIN PDR13"/>
    <property type="match status" value="1"/>
</dbReference>
<evidence type="ECO:0000256" key="3">
    <source>
        <dbReference type="SAM" id="MobiDB-lite"/>
    </source>
</evidence>
<gene>
    <name evidence="4" type="ORF">FFLO_06148</name>
</gene>
<name>A0A8K0JH93_9TREE</name>
<dbReference type="Gene3D" id="3.30.420.40">
    <property type="match status" value="2"/>
</dbReference>
<dbReference type="GO" id="GO:0005634">
    <property type="term" value="C:nucleus"/>
    <property type="evidence" value="ECO:0007669"/>
    <property type="project" value="TreeGrafter"/>
</dbReference>
<feature type="compositionally biased region" description="Low complexity" evidence="3">
    <location>
        <begin position="126"/>
        <end position="142"/>
    </location>
</feature>
<evidence type="ECO:0000256" key="2">
    <source>
        <dbReference type="ARBA" id="ARBA00022840"/>
    </source>
</evidence>
<dbReference type="InterPro" id="IPR013126">
    <property type="entry name" value="Hsp_70_fam"/>
</dbReference>
<dbReference type="GO" id="GO:0005524">
    <property type="term" value="F:ATP binding"/>
    <property type="evidence" value="ECO:0007669"/>
    <property type="project" value="UniProtKB-KW"/>
</dbReference>
<dbReference type="GO" id="GO:0005829">
    <property type="term" value="C:cytosol"/>
    <property type="evidence" value="ECO:0007669"/>
    <property type="project" value="TreeGrafter"/>
</dbReference>
<dbReference type="InterPro" id="IPR043129">
    <property type="entry name" value="ATPase_NBD"/>
</dbReference>
<dbReference type="Gene3D" id="3.90.640.10">
    <property type="entry name" value="Actin, Chain A, domain 4"/>
    <property type="match status" value="1"/>
</dbReference>
<comment type="caution">
    <text evidence="4">The sequence shown here is derived from an EMBL/GenBank/DDBJ whole genome shotgun (WGS) entry which is preliminary data.</text>
</comment>
<evidence type="ECO:0000313" key="5">
    <source>
        <dbReference type="Proteomes" id="UP000812966"/>
    </source>
</evidence>
<feature type="region of interest" description="Disordered" evidence="3">
    <location>
        <begin position="125"/>
        <end position="146"/>
    </location>
</feature>
<keyword evidence="2" id="KW-0067">ATP-binding</keyword>
<feature type="region of interest" description="Disordered" evidence="3">
    <location>
        <begin position="533"/>
        <end position="556"/>
    </location>
</feature>
<protein>
    <recommendedName>
        <fullName evidence="6">Heat shock protein 70</fullName>
    </recommendedName>
</protein>
<evidence type="ECO:0008006" key="6">
    <source>
        <dbReference type="Google" id="ProtNLM"/>
    </source>
</evidence>
<dbReference type="PANTHER" id="PTHR45639">
    <property type="entry name" value="HSC70CB, ISOFORM G-RELATED"/>
    <property type="match status" value="1"/>
</dbReference>
<dbReference type="Gene3D" id="3.30.30.30">
    <property type="match status" value="1"/>
</dbReference>
<dbReference type="FunFam" id="3.90.640.10:FF:000021">
    <property type="entry name" value="Heat shock protein 14"/>
    <property type="match status" value="1"/>
</dbReference>
<reference evidence="4" key="1">
    <citation type="submission" date="2020-04" db="EMBL/GenBank/DDBJ databases">
        <title>Analysis of mating type loci in Filobasidium floriforme.</title>
        <authorList>
            <person name="Nowrousian M."/>
        </authorList>
    </citation>
    <scope>NUCLEOTIDE SEQUENCE</scope>
    <source>
        <strain evidence="4">CBS 6242</strain>
    </source>
</reference>
<sequence length="600" mass="63166">MIAGNEKANVDLDIQSRTSSTILGINFGQSFASIAEGHASCIANEEGERQIACAISYNGEEIYIGNGAKPQLVKNANNTIVGFRNLLGQTSEPQEGATSTFGAPVEFGSSGPVYKVEVLVPPAPAATPASRSAGPSGAATPANREPVLTQQTVTVPEVTSLFLKTLYDSATDFLGTAPTGVVISCPSFFNDNQKQALKQAAGQAGIPVVQILDETAAALVAYRVGLVEERKERDLLGSPEEGDAGQMESRDKTVAVVDLGETSLHVTIAQTGEGEYVKLAEKRDDKLGGRAFDDLLCSHFAKEFTKKTKVALNLPSGPNASVADKRAEMKLRLAVEHTKRSLSASTGAATCAVESLKEGMDLSASINRIRFDGLASGVYRRIAENIKSALEQAQLDVAQVDEILLAGASTLLPGIANHLSMLVAPTVPVTSALDPSQVIAVGCALQAYHLAQLPDDLPLDKVLSNVNSTTASKPIGIVFPDSSQEGDSSVHSVVIPSGVRLPCRRKVQFAVAPGSSKVAVELWEASTTVDVTQIQPPAASDAGDAHESDDEQDDELEEVRTVLHTRETLLAAGEIVVDGRTDVVLEVVLKADASVHWKVC</sequence>
<evidence type="ECO:0000256" key="1">
    <source>
        <dbReference type="ARBA" id="ARBA00022741"/>
    </source>
</evidence>
<dbReference type="EMBL" id="JABELV010000183">
    <property type="protein sequence ID" value="KAG7528439.1"/>
    <property type="molecule type" value="Genomic_DNA"/>
</dbReference>
<proteinExistence type="predicted"/>
<dbReference type="Proteomes" id="UP000812966">
    <property type="component" value="Unassembled WGS sequence"/>
</dbReference>
<keyword evidence="1" id="KW-0547">Nucleotide-binding</keyword>
<dbReference type="GO" id="GO:0140662">
    <property type="term" value="F:ATP-dependent protein folding chaperone"/>
    <property type="evidence" value="ECO:0007669"/>
    <property type="project" value="InterPro"/>
</dbReference>
<keyword evidence="5" id="KW-1185">Reference proteome</keyword>
<dbReference type="SUPFAM" id="SSF53067">
    <property type="entry name" value="Actin-like ATPase domain"/>
    <property type="match status" value="2"/>
</dbReference>
<dbReference type="AlphaFoldDB" id="A0A8K0JH93"/>
<organism evidence="4 5">
    <name type="scientific">Filobasidium floriforme</name>
    <dbReference type="NCBI Taxonomy" id="5210"/>
    <lineage>
        <taxon>Eukaryota</taxon>
        <taxon>Fungi</taxon>
        <taxon>Dikarya</taxon>
        <taxon>Basidiomycota</taxon>
        <taxon>Agaricomycotina</taxon>
        <taxon>Tremellomycetes</taxon>
        <taxon>Filobasidiales</taxon>
        <taxon>Filobasidiaceae</taxon>
        <taxon>Filobasidium</taxon>
    </lineage>
</organism>
<dbReference type="PRINTS" id="PR00301">
    <property type="entry name" value="HEATSHOCK70"/>
</dbReference>
<accession>A0A8K0JH93</accession>
<evidence type="ECO:0000313" key="4">
    <source>
        <dbReference type="EMBL" id="KAG7528439.1"/>
    </source>
</evidence>